<evidence type="ECO:0000313" key="3">
    <source>
        <dbReference type="Proteomes" id="UP000094600"/>
    </source>
</evidence>
<name>A0A2G0Q095_XENHO</name>
<accession>A0A2G0Q095</accession>
<dbReference type="Proteomes" id="UP000094600">
    <property type="component" value="Chromosome"/>
</dbReference>
<dbReference type="AlphaFoldDB" id="A0A2G0Q095"/>
<proteinExistence type="predicted"/>
<evidence type="ECO:0000313" key="2">
    <source>
        <dbReference type="EMBL" id="PHM52643.1"/>
    </source>
</evidence>
<dbReference type="EMBL" id="CP016176">
    <property type="protein sequence ID" value="AOM42703.1"/>
    <property type="molecule type" value="Genomic_DNA"/>
</dbReference>
<keyword evidence="3" id="KW-1185">Reference proteome</keyword>
<organism evidence="2 4">
    <name type="scientific">Xenorhabdus hominickii</name>
    <dbReference type="NCBI Taxonomy" id="351679"/>
    <lineage>
        <taxon>Bacteria</taxon>
        <taxon>Pseudomonadati</taxon>
        <taxon>Pseudomonadota</taxon>
        <taxon>Gammaproteobacteria</taxon>
        <taxon>Enterobacterales</taxon>
        <taxon>Morganellaceae</taxon>
        <taxon>Xenorhabdus</taxon>
    </lineage>
</organism>
<reference evidence="1 3" key="1">
    <citation type="submission" date="2016-06" db="EMBL/GenBank/DDBJ databases">
        <title>Bacterial characters and pathogenicity of Xenorhabdus hominickii from an entomopathogenic nematode, Steinernema monticolum.</title>
        <authorList>
            <person name="Park Y."/>
            <person name="Kim Y."/>
        </authorList>
    </citation>
    <scope>NUCLEOTIDE SEQUENCE [LARGE SCALE GENOMIC DNA]</scope>
    <source>
        <strain evidence="1 3">ANU1</strain>
    </source>
</reference>
<dbReference type="EMBL" id="NJAI01000008">
    <property type="protein sequence ID" value="PHM52643.1"/>
    <property type="molecule type" value="Genomic_DNA"/>
</dbReference>
<gene>
    <name evidence="1" type="ORF">A9255_20460</name>
    <name evidence="2" type="ORF">Xhom_04311</name>
</gene>
<evidence type="ECO:0000313" key="4">
    <source>
        <dbReference type="Proteomes" id="UP000225433"/>
    </source>
</evidence>
<dbReference type="KEGG" id="xho:A9255_20460"/>
<dbReference type="OrthoDB" id="8611678at2"/>
<protein>
    <submittedName>
        <fullName evidence="2">Uncharacterized protein</fullName>
    </submittedName>
</protein>
<reference evidence="2 4" key="2">
    <citation type="journal article" date="2017" name="Nat. Microbiol.">
        <title>Natural product diversity associated with the nematode symbionts Photorhabdus and Xenorhabdus.</title>
        <authorList>
            <person name="Tobias N.J."/>
            <person name="Wolff H."/>
            <person name="Djahanschiri B."/>
            <person name="Grundmann F."/>
            <person name="Kronenwerth M."/>
            <person name="Shi Y.M."/>
            <person name="Simonyi S."/>
            <person name="Grun P."/>
            <person name="Shapiro-Ilan D."/>
            <person name="Pidot S.J."/>
            <person name="Stinear T.P."/>
            <person name="Ebersberger I."/>
            <person name="Bode H.B."/>
        </authorList>
    </citation>
    <scope>NUCLEOTIDE SEQUENCE [LARGE SCALE GENOMIC DNA]</scope>
    <source>
        <strain evidence="2 4">DSM 17903</strain>
    </source>
</reference>
<dbReference type="RefSeq" id="WP_069318316.1">
    <property type="nucleotide sequence ID" value="NZ_CAWNQJ010000112.1"/>
</dbReference>
<sequence length="131" mass="15226">MPKHTHADLIMEYAKAAQETEKPWERFQLFDTIDEKWYDCSGQPLFEESIKYRLKPRIIKIGEFDVPEPVREPLSNEQEYYVPILEGGKLYGELVWGNDDIDNRILHRGLIHLDAESAKLHASALISLTSK</sequence>
<evidence type="ECO:0000313" key="1">
    <source>
        <dbReference type="EMBL" id="AOM42703.1"/>
    </source>
</evidence>
<dbReference type="Proteomes" id="UP000225433">
    <property type="component" value="Unassembled WGS sequence"/>
</dbReference>